<dbReference type="EC" id="1.6.5.9" evidence="2"/>
<evidence type="ECO:0000256" key="2">
    <source>
        <dbReference type="ARBA" id="ARBA00012637"/>
    </source>
</evidence>
<evidence type="ECO:0000259" key="8">
    <source>
        <dbReference type="Pfam" id="PF07992"/>
    </source>
</evidence>
<evidence type="ECO:0000256" key="3">
    <source>
        <dbReference type="ARBA" id="ARBA00022630"/>
    </source>
</evidence>
<comment type="similarity">
    <text evidence="1">Belongs to the NADH dehydrogenase family.</text>
</comment>
<evidence type="ECO:0000256" key="6">
    <source>
        <dbReference type="ARBA" id="ARBA00023027"/>
    </source>
</evidence>
<evidence type="ECO:0000313" key="9">
    <source>
        <dbReference type="EMBL" id="CAA9578378.1"/>
    </source>
</evidence>
<keyword evidence="3" id="KW-0285">Flavoprotein</keyword>
<dbReference type="PRINTS" id="PR00368">
    <property type="entry name" value="FADPNR"/>
</dbReference>
<reference evidence="9" key="1">
    <citation type="submission" date="2020-02" db="EMBL/GenBank/DDBJ databases">
        <authorList>
            <person name="Meier V. D."/>
        </authorList>
    </citation>
    <scope>NUCLEOTIDE SEQUENCE</scope>
    <source>
        <strain evidence="9">AVDCRST_MAG49</strain>
    </source>
</reference>
<dbReference type="InterPro" id="IPR023753">
    <property type="entry name" value="FAD/NAD-binding_dom"/>
</dbReference>
<dbReference type="PANTHER" id="PTHR43706:SF47">
    <property type="entry name" value="EXTERNAL NADH-UBIQUINONE OXIDOREDUCTASE 1, MITOCHONDRIAL-RELATED"/>
    <property type="match status" value="1"/>
</dbReference>
<gene>
    <name evidence="9" type="ORF">AVDCRST_MAG49-4502</name>
</gene>
<proteinExistence type="inferred from homology"/>
<keyword evidence="5 9" id="KW-0560">Oxidoreductase</keyword>
<evidence type="ECO:0000256" key="7">
    <source>
        <dbReference type="ARBA" id="ARBA00047599"/>
    </source>
</evidence>
<feature type="domain" description="FAD/NAD(P)-binding" evidence="8">
    <location>
        <begin position="2"/>
        <end position="324"/>
    </location>
</feature>
<accession>A0A6J4VG08</accession>
<organism evidence="9">
    <name type="scientific">uncultured Thermomicrobiales bacterium</name>
    <dbReference type="NCBI Taxonomy" id="1645740"/>
    <lineage>
        <taxon>Bacteria</taxon>
        <taxon>Pseudomonadati</taxon>
        <taxon>Thermomicrobiota</taxon>
        <taxon>Thermomicrobia</taxon>
        <taxon>Thermomicrobiales</taxon>
        <taxon>environmental samples</taxon>
    </lineage>
</organism>
<dbReference type="EMBL" id="CADCWG010000317">
    <property type="protein sequence ID" value="CAA9578378.1"/>
    <property type="molecule type" value="Genomic_DNA"/>
</dbReference>
<evidence type="ECO:0000256" key="4">
    <source>
        <dbReference type="ARBA" id="ARBA00022827"/>
    </source>
</evidence>
<dbReference type="GO" id="GO:0050136">
    <property type="term" value="F:NADH dehydrogenase (quinone) (non-electrogenic) activity"/>
    <property type="evidence" value="ECO:0007669"/>
    <property type="project" value="UniProtKB-EC"/>
</dbReference>
<comment type="catalytic activity">
    <reaction evidence="7">
        <text>a quinone + NADH + H(+) = a quinol + NAD(+)</text>
        <dbReference type="Rhea" id="RHEA:46160"/>
        <dbReference type="ChEBI" id="CHEBI:15378"/>
        <dbReference type="ChEBI" id="CHEBI:24646"/>
        <dbReference type="ChEBI" id="CHEBI:57540"/>
        <dbReference type="ChEBI" id="CHEBI:57945"/>
        <dbReference type="ChEBI" id="CHEBI:132124"/>
        <dbReference type="EC" id="1.6.5.9"/>
    </reaction>
</comment>
<dbReference type="InterPro" id="IPR045024">
    <property type="entry name" value="NDH-2"/>
</dbReference>
<dbReference type="PANTHER" id="PTHR43706">
    <property type="entry name" value="NADH DEHYDROGENASE"/>
    <property type="match status" value="1"/>
</dbReference>
<dbReference type="Pfam" id="PF07992">
    <property type="entry name" value="Pyr_redox_2"/>
    <property type="match status" value="1"/>
</dbReference>
<name>A0A6J4VG08_9BACT</name>
<dbReference type="InterPro" id="IPR036188">
    <property type="entry name" value="FAD/NAD-bd_sf"/>
</dbReference>
<evidence type="ECO:0000256" key="1">
    <source>
        <dbReference type="ARBA" id="ARBA00005272"/>
    </source>
</evidence>
<dbReference type="SUPFAM" id="SSF51905">
    <property type="entry name" value="FAD/NAD(P)-binding domain"/>
    <property type="match status" value="1"/>
</dbReference>
<keyword evidence="6" id="KW-0520">NAD</keyword>
<dbReference type="Gene3D" id="3.50.50.100">
    <property type="match status" value="1"/>
</dbReference>
<dbReference type="AlphaFoldDB" id="A0A6J4VG08"/>
<sequence>MVIVGAGFGGLETARALADAPVRVTVVDRRNHHLFQPLLYQVATAALSEADIASPIRGLLRGQKNASVLLAEATEIDPDRKQLILGGSSGNGVAPDRLAYDYLVLATGSSHTYFGHDEWAPVAPGLKTIEDATEIRRRVFRAFELAERTDDPAERDALLSFVVVGAGPTGVELAGSLAEIARATLPKEFTRIRPQEAKVYLLEGLDKVLPPFPEDLGKAAKRHLEKLGVIVRLGAMVTHVDEGGVTLGEERIPARTVIWAAGVKASPLARSLGVEMDRAGRVLVEPDLRVPGRPEVFVVGDLASVKQSDGKPVPGIAPAAMQGGRQTGANLARLAAGEPTKPFAYQDRGNMAIVARNAAVADIRGRHVTGFPAWLLWLGVHLYFLRGIRNRASVLMHWVSSYATSSRGARLITKGPNE</sequence>
<protein>
    <recommendedName>
        <fullName evidence="2">NADH:ubiquinone reductase (non-electrogenic)</fullName>
        <ecNumber evidence="2">1.6.5.9</ecNumber>
    </recommendedName>
</protein>
<keyword evidence="4" id="KW-0274">FAD</keyword>
<evidence type="ECO:0000256" key="5">
    <source>
        <dbReference type="ARBA" id="ARBA00023002"/>
    </source>
</evidence>